<protein>
    <recommendedName>
        <fullName evidence="6">Arf-GAP domain-containing protein</fullName>
    </recommendedName>
</protein>
<gene>
    <name evidence="7" type="ORF">SLEP1_g28485</name>
</gene>
<proteinExistence type="predicted"/>
<sequence>MGKRNKEGDKIERTIRALLKIPENKRCINCNSLGPQYVCTTFLTFICTNCSGIHREFTHRVKSVSIARFTAEEVTALQTGGNERAREIYFKNWDVQRNSLPDGSNLQGLRDFIRNVYVDRKYTGERTDKLPMLRLAKSEDFSGSRKLGSYFDAKSPSYEDRYEQKNCSPTGRSDERTFKCYFDERSNKDAQENSRYGGSRRNPVRFEIVDNRIRDTGSGSSRRHESLGFPDRECKSEIWSPKLQKNIDSSKPPTVQPVRDILGKNVPGLHVGENSEMNTRKNEGGSDDNKNITSSGSQKSVDRNILEHKKGNLESLIDFDLDSEPSNAVAMLNAEQMPAASIEGGNQLSCELSLKEKTAQASNANTLEFLLFDLSTPAPSGVTVDNMSAALGTFFDAPQNASEENVPLAGVSAAGSAEKLLLLTNDFGSSTTEPITNLHVKPSVGPPQAVNDKSGGYNNKVPDGPQLLTMYHDQPSAFHASYGSSSAQGTTADTALNNQPYTSSLRDGTQGPFNVSSDQSIQVISRSTRDTNCGIRIQTLSAESESSGRKELPADFFSASHSSVPAAVPGWQTSLPHGMQYYPRAMHVSGFPNTVKPTNPFDFNSETAATQVPSFPSMTSLQGAIPNVSAPTHLLHASSFGAHHPGLMTSHSPSYNPMMSPQSSFGTYTVEQSHSVSPRQEGTHGFAGAGAISGSLITMPRPTDGYSAATPNYFHTLGGNPFG</sequence>
<dbReference type="AlphaFoldDB" id="A0AAV5JWH3"/>
<reference evidence="7 8" key="1">
    <citation type="journal article" date="2021" name="Commun. Biol.">
        <title>The genome of Shorea leprosula (Dipterocarpaceae) highlights the ecological relevance of drought in aseasonal tropical rainforests.</title>
        <authorList>
            <person name="Ng K.K.S."/>
            <person name="Kobayashi M.J."/>
            <person name="Fawcett J.A."/>
            <person name="Hatakeyama M."/>
            <person name="Paape T."/>
            <person name="Ng C.H."/>
            <person name="Ang C.C."/>
            <person name="Tnah L.H."/>
            <person name="Lee C.T."/>
            <person name="Nishiyama T."/>
            <person name="Sese J."/>
            <person name="O'Brien M.J."/>
            <person name="Copetti D."/>
            <person name="Mohd Noor M.I."/>
            <person name="Ong R.C."/>
            <person name="Putra M."/>
            <person name="Sireger I.Z."/>
            <person name="Indrioko S."/>
            <person name="Kosugi Y."/>
            <person name="Izuno A."/>
            <person name="Isagi Y."/>
            <person name="Lee S.L."/>
            <person name="Shimizu K.K."/>
        </authorList>
    </citation>
    <scope>NUCLEOTIDE SEQUENCE [LARGE SCALE GENOMIC DNA]</scope>
    <source>
        <strain evidence="7">214</strain>
    </source>
</reference>
<dbReference type="PANTHER" id="PTHR46085:SF16">
    <property type="entry name" value="ARFGAP_RECO-LIKE ZINC FINGER DOMAIN-CONTAINING PROTEIN"/>
    <property type="match status" value="1"/>
</dbReference>
<evidence type="ECO:0000256" key="3">
    <source>
        <dbReference type="ARBA" id="ARBA00022833"/>
    </source>
</evidence>
<dbReference type="InterPro" id="IPR044820">
    <property type="entry name" value="AGD14-like"/>
</dbReference>
<feature type="region of interest" description="Disordered" evidence="5">
    <location>
        <begin position="189"/>
        <end position="229"/>
    </location>
</feature>
<evidence type="ECO:0000256" key="2">
    <source>
        <dbReference type="ARBA" id="ARBA00022771"/>
    </source>
</evidence>
<dbReference type="SMART" id="SM00105">
    <property type="entry name" value="ArfGap"/>
    <property type="match status" value="1"/>
</dbReference>
<comment type="caution">
    <text evidence="7">The sequence shown here is derived from an EMBL/GenBank/DDBJ whole genome shotgun (WGS) entry which is preliminary data.</text>
</comment>
<feature type="domain" description="Arf-GAP" evidence="6">
    <location>
        <begin position="12"/>
        <end position="130"/>
    </location>
</feature>
<keyword evidence="8" id="KW-1185">Reference proteome</keyword>
<dbReference type="GO" id="GO:0008270">
    <property type="term" value="F:zinc ion binding"/>
    <property type="evidence" value="ECO:0007669"/>
    <property type="project" value="UniProtKB-KW"/>
</dbReference>
<evidence type="ECO:0000313" key="7">
    <source>
        <dbReference type="EMBL" id="GKV18057.1"/>
    </source>
</evidence>
<feature type="compositionally biased region" description="Basic and acidic residues" evidence="5">
    <location>
        <begin position="278"/>
        <end position="290"/>
    </location>
</feature>
<evidence type="ECO:0000256" key="4">
    <source>
        <dbReference type="PROSITE-ProRule" id="PRU00288"/>
    </source>
</evidence>
<dbReference type="PROSITE" id="PS50115">
    <property type="entry name" value="ARFGAP"/>
    <property type="match status" value="1"/>
</dbReference>
<dbReference type="PANTHER" id="PTHR46085">
    <property type="entry name" value="ARFGAP/RECO-RELATED"/>
    <property type="match status" value="1"/>
</dbReference>
<evidence type="ECO:0000259" key="6">
    <source>
        <dbReference type="PROSITE" id="PS50115"/>
    </source>
</evidence>
<dbReference type="GO" id="GO:0005096">
    <property type="term" value="F:GTPase activator activity"/>
    <property type="evidence" value="ECO:0007669"/>
    <property type="project" value="InterPro"/>
</dbReference>
<keyword evidence="3" id="KW-0862">Zinc</keyword>
<dbReference type="InterPro" id="IPR001164">
    <property type="entry name" value="ArfGAP_dom"/>
</dbReference>
<accession>A0AAV5JWH3</accession>
<organism evidence="7 8">
    <name type="scientific">Rubroshorea leprosula</name>
    <dbReference type="NCBI Taxonomy" id="152421"/>
    <lineage>
        <taxon>Eukaryota</taxon>
        <taxon>Viridiplantae</taxon>
        <taxon>Streptophyta</taxon>
        <taxon>Embryophyta</taxon>
        <taxon>Tracheophyta</taxon>
        <taxon>Spermatophyta</taxon>
        <taxon>Magnoliopsida</taxon>
        <taxon>eudicotyledons</taxon>
        <taxon>Gunneridae</taxon>
        <taxon>Pentapetalae</taxon>
        <taxon>rosids</taxon>
        <taxon>malvids</taxon>
        <taxon>Malvales</taxon>
        <taxon>Dipterocarpaceae</taxon>
        <taxon>Rubroshorea</taxon>
    </lineage>
</organism>
<feature type="region of interest" description="Disordered" evidence="5">
    <location>
        <begin position="435"/>
        <end position="459"/>
    </location>
</feature>
<dbReference type="FunFam" id="1.10.220.150:FF:000005">
    <property type="entry name" value="Arf-GAP domain and FG repeat-containing protein 1"/>
    <property type="match status" value="1"/>
</dbReference>
<keyword evidence="1" id="KW-0479">Metal-binding</keyword>
<dbReference type="Proteomes" id="UP001054252">
    <property type="component" value="Unassembled WGS sequence"/>
</dbReference>
<dbReference type="EMBL" id="BPVZ01000049">
    <property type="protein sequence ID" value="GKV18057.1"/>
    <property type="molecule type" value="Genomic_DNA"/>
</dbReference>
<keyword evidence="2 4" id="KW-0863">Zinc-finger</keyword>
<dbReference type="InterPro" id="IPR037278">
    <property type="entry name" value="ARFGAP/RecO"/>
</dbReference>
<dbReference type="PRINTS" id="PR00405">
    <property type="entry name" value="REVINTRACTNG"/>
</dbReference>
<name>A0AAV5JWH3_9ROSI</name>
<feature type="compositionally biased region" description="Polar residues" evidence="5">
    <location>
        <begin position="482"/>
        <end position="526"/>
    </location>
</feature>
<dbReference type="InterPro" id="IPR038508">
    <property type="entry name" value="ArfGAP_dom_sf"/>
</dbReference>
<feature type="region of interest" description="Disordered" evidence="5">
    <location>
        <begin position="241"/>
        <end position="303"/>
    </location>
</feature>
<evidence type="ECO:0000313" key="8">
    <source>
        <dbReference type="Proteomes" id="UP001054252"/>
    </source>
</evidence>
<evidence type="ECO:0000256" key="1">
    <source>
        <dbReference type="ARBA" id="ARBA00022723"/>
    </source>
</evidence>
<dbReference type="Pfam" id="PF01412">
    <property type="entry name" value="ArfGap"/>
    <property type="match status" value="1"/>
</dbReference>
<evidence type="ECO:0000256" key="5">
    <source>
        <dbReference type="SAM" id="MobiDB-lite"/>
    </source>
</evidence>
<dbReference type="Gene3D" id="1.10.220.150">
    <property type="entry name" value="Arf GTPase activating protein"/>
    <property type="match status" value="1"/>
</dbReference>
<dbReference type="SUPFAM" id="SSF57863">
    <property type="entry name" value="ArfGap/RecO-like zinc finger"/>
    <property type="match status" value="1"/>
</dbReference>
<feature type="region of interest" description="Disordered" evidence="5">
    <location>
        <begin position="479"/>
        <end position="527"/>
    </location>
</feature>
<dbReference type="CDD" id="cd08838">
    <property type="entry name" value="ArfGap_AGFG"/>
    <property type="match status" value="1"/>
</dbReference>